<dbReference type="Gene3D" id="3.30.420.40">
    <property type="match status" value="1"/>
</dbReference>
<dbReference type="Pfam" id="PF02541">
    <property type="entry name" value="Ppx-GppA"/>
    <property type="match status" value="1"/>
</dbReference>
<dbReference type="RefSeq" id="WP_130923844.1">
    <property type="nucleotide sequence ID" value="NZ_JAANOM010000003.1"/>
</dbReference>
<reference evidence="2 3" key="1">
    <citation type="submission" date="2019-02" db="EMBL/GenBank/DDBJ databases">
        <title>Genome of a new Bacteroidetes strain.</title>
        <authorList>
            <person name="Pitt A."/>
        </authorList>
    </citation>
    <scope>NUCLEOTIDE SEQUENCE [LARGE SCALE GENOMIC DNA]</scope>
    <source>
        <strain evidence="2 3">103A-SOEBACH</strain>
    </source>
</reference>
<proteinExistence type="predicted"/>
<dbReference type="InterPro" id="IPR003695">
    <property type="entry name" value="Ppx_GppA_N"/>
</dbReference>
<dbReference type="Gene3D" id="3.30.420.150">
    <property type="entry name" value="Exopolyphosphatase. Domain 2"/>
    <property type="match status" value="1"/>
</dbReference>
<dbReference type="InterPro" id="IPR050273">
    <property type="entry name" value="GppA/Ppx_hydrolase"/>
</dbReference>
<organism evidence="2 3">
    <name type="scientific">Aquirufa antheringensis</name>
    <dbReference type="NCBI Taxonomy" id="2516559"/>
    <lineage>
        <taxon>Bacteria</taxon>
        <taxon>Pseudomonadati</taxon>
        <taxon>Bacteroidota</taxon>
        <taxon>Cytophagia</taxon>
        <taxon>Cytophagales</taxon>
        <taxon>Flectobacillaceae</taxon>
        <taxon>Aquirufa</taxon>
    </lineage>
</organism>
<dbReference type="OrthoDB" id="9814545at2"/>
<comment type="caution">
    <text evidence="2">The sequence shown here is derived from an EMBL/GenBank/DDBJ whole genome shotgun (WGS) entry which is preliminary data.</text>
</comment>
<accession>A0A4Q9B9C5</accession>
<keyword evidence="3" id="KW-1185">Reference proteome</keyword>
<evidence type="ECO:0000313" key="3">
    <source>
        <dbReference type="Proteomes" id="UP000293583"/>
    </source>
</evidence>
<dbReference type="GO" id="GO:0016462">
    <property type="term" value="F:pyrophosphatase activity"/>
    <property type="evidence" value="ECO:0007669"/>
    <property type="project" value="TreeGrafter"/>
</dbReference>
<dbReference type="PANTHER" id="PTHR30005">
    <property type="entry name" value="EXOPOLYPHOSPHATASE"/>
    <property type="match status" value="1"/>
</dbReference>
<name>A0A4Q9B9C5_9BACT</name>
<gene>
    <name evidence="2" type="ORF">EWU20_10805</name>
</gene>
<dbReference type="PANTHER" id="PTHR30005:SF0">
    <property type="entry name" value="RETROGRADE REGULATION PROTEIN 2"/>
    <property type="match status" value="1"/>
</dbReference>
<feature type="domain" description="Ppx/GppA phosphatase N-terminal" evidence="1">
    <location>
        <begin position="32"/>
        <end position="303"/>
    </location>
</feature>
<dbReference type="EMBL" id="SEWY01000005">
    <property type="protein sequence ID" value="TBH71241.1"/>
    <property type="molecule type" value="Genomic_DNA"/>
</dbReference>
<dbReference type="SUPFAM" id="SSF53067">
    <property type="entry name" value="Actin-like ATPase domain"/>
    <property type="match status" value="2"/>
</dbReference>
<evidence type="ECO:0000313" key="2">
    <source>
        <dbReference type="EMBL" id="TBH71241.1"/>
    </source>
</evidence>
<evidence type="ECO:0000259" key="1">
    <source>
        <dbReference type="Pfam" id="PF02541"/>
    </source>
</evidence>
<dbReference type="Proteomes" id="UP000293583">
    <property type="component" value="Unassembled WGS sequence"/>
</dbReference>
<dbReference type="InterPro" id="IPR043129">
    <property type="entry name" value="ATPase_NBD"/>
</dbReference>
<sequence>MSKICAIADLGTNTFQLLISPLAAFQVEEHLQRPVGLGMGAMEEVTLQADAMDRAIACLAEFKQVFLAKGGDLPDFYAIGTSILRRASNASAFLDRVFNELGIQIRIIDGIQEAEYIYAGIRNSLPERWEKTSLVMDIGGGSVEFILFKGEQVLYRVSLEIGGLRLKSLFSVDNEFNLSVVGGLDAYVSKEMISLLEACREAKPSVLIGAAGAFETILELENRPGGAPASCEIDVDVFLQHKTTLDALPYEDRVDYPGMKAFRASIFPYATFLVEKVLQELEIKELWFSSYSLKEGFWFTELQSSVSQP</sequence>
<dbReference type="AlphaFoldDB" id="A0A4Q9B9C5"/>
<protein>
    <recommendedName>
        <fullName evidence="1">Ppx/GppA phosphatase N-terminal domain-containing protein</fullName>
    </recommendedName>
</protein>